<proteinExistence type="predicted"/>
<accession>A0A0P0FFS2</accession>
<sequence length="62" mass="6918">MTTATFRIIRHADGPVFFDDRTITLAEAQIIINDAIARGDLEVGSFLRIDDEELVIEREVAG</sequence>
<dbReference type="EMBL" id="JAWXYC010000005">
    <property type="protein sequence ID" value="MDX5955275.1"/>
    <property type="molecule type" value="Genomic_DNA"/>
</dbReference>
<dbReference type="RefSeq" id="WP_035680009.1">
    <property type="nucleotide sequence ID" value="NZ_CP012916.1"/>
</dbReference>
<keyword evidence="4" id="KW-1185">Reference proteome</keyword>
<organism evidence="2 3">
    <name type="scientific">Azospirillum brasilense</name>
    <dbReference type="NCBI Taxonomy" id="192"/>
    <lineage>
        <taxon>Bacteria</taxon>
        <taxon>Pseudomonadati</taxon>
        <taxon>Pseudomonadota</taxon>
        <taxon>Alphaproteobacteria</taxon>
        <taxon>Rhodospirillales</taxon>
        <taxon>Azospirillaceae</taxon>
        <taxon>Azospirillum</taxon>
    </lineage>
</organism>
<evidence type="ECO:0000313" key="2">
    <source>
        <dbReference type="EMBL" id="QCO11992.1"/>
    </source>
</evidence>
<dbReference type="AlphaFoldDB" id="A0A0P0FFS2"/>
<dbReference type="Proteomes" id="UP000298774">
    <property type="component" value="Plasmid p2"/>
</dbReference>
<evidence type="ECO:0000313" key="3">
    <source>
        <dbReference type="Proteomes" id="UP000298774"/>
    </source>
</evidence>
<dbReference type="Proteomes" id="UP001277471">
    <property type="component" value="Unassembled WGS sequence"/>
</dbReference>
<dbReference type="KEGG" id="abf:AMK58_24545"/>
<keyword evidence="2" id="KW-0614">Plasmid</keyword>
<protein>
    <submittedName>
        <fullName evidence="2">Uncharacterized protein</fullName>
    </submittedName>
</protein>
<name>A0A0P0FFS2_AZOBR</name>
<geneLocation type="plasmid" evidence="2 3">
    <name>p2</name>
</geneLocation>
<reference evidence="1 4" key="2">
    <citation type="submission" date="2023-11" db="EMBL/GenBank/DDBJ databases">
        <title>MicrobeMod: A computational toolkit for identifying prokaryotic methylation and restriction-modification with nanopore sequencing.</title>
        <authorList>
            <person name="Crits-Christoph A."/>
            <person name="Kang S.C."/>
            <person name="Lee H."/>
            <person name="Ostrov N."/>
        </authorList>
    </citation>
    <scope>NUCLEOTIDE SEQUENCE [LARGE SCALE GENOMIC DNA]</scope>
    <source>
        <strain evidence="1 4">ATCC 29145</strain>
    </source>
</reference>
<reference evidence="2 3" key="1">
    <citation type="submission" date="2018-09" db="EMBL/GenBank/DDBJ databases">
        <title>Whole genome based analysis of evolution and adaptive divergence in Indian and Brazilian strains of Azospirillum brasilense.</title>
        <authorList>
            <person name="Singh C."/>
            <person name="Tripathi A.K."/>
        </authorList>
    </citation>
    <scope>NUCLEOTIDE SEQUENCE [LARGE SCALE GENOMIC DNA]</scope>
    <source>
        <strain evidence="2 3">MTCC4038</strain>
        <plasmid evidence="2 3">p2</plasmid>
    </source>
</reference>
<dbReference type="EMBL" id="CP032341">
    <property type="protein sequence ID" value="QCO11992.1"/>
    <property type="molecule type" value="Genomic_DNA"/>
</dbReference>
<evidence type="ECO:0000313" key="1">
    <source>
        <dbReference type="EMBL" id="MDX5955275.1"/>
    </source>
</evidence>
<evidence type="ECO:0000313" key="4">
    <source>
        <dbReference type="Proteomes" id="UP001277471"/>
    </source>
</evidence>
<dbReference type="GeneID" id="56450939"/>
<gene>
    <name evidence="2" type="ORF">D3868_23345</name>
    <name evidence="1" type="ORF">SIM66_29325</name>
</gene>